<dbReference type="Pfam" id="PF17191">
    <property type="entry name" value="RecG_wedge"/>
    <property type="match status" value="1"/>
</dbReference>
<keyword evidence="19" id="KW-1185">Reference proteome</keyword>
<comment type="similarity">
    <text evidence="1 15">Belongs to the helicase family. RecG subfamily.</text>
</comment>
<protein>
    <recommendedName>
        <fullName evidence="2 15">ATP-dependent DNA helicase RecG</fullName>
        <ecNumber evidence="13 15">5.6.2.4</ecNumber>
    </recommendedName>
</protein>
<keyword evidence="5 15" id="KW-0378">Hydrolase</keyword>
<gene>
    <name evidence="18" type="ORF">EV212_11710</name>
</gene>
<dbReference type="PROSITE" id="PS51192">
    <property type="entry name" value="HELICASE_ATP_BIND_1"/>
    <property type="match status" value="1"/>
</dbReference>
<evidence type="ECO:0000256" key="4">
    <source>
        <dbReference type="ARBA" id="ARBA00022763"/>
    </source>
</evidence>
<evidence type="ECO:0000256" key="6">
    <source>
        <dbReference type="ARBA" id="ARBA00022806"/>
    </source>
</evidence>
<dbReference type="SUPFAM" id="SSF52540">
    <property type="entry name" value="P-loop containing nucleoside triphosphate hydrolases"/>
    <property type="match status" value="2"/>
</dbReference>
<feature type="domain" description="Helicase C-terminal" evidence="17">
    <location>
        <begin position="457"/>
        <end position="617"/>
    </location>
</feature>
<dbReference type="PANTHER" id="PTHR47964:SF1">
    <property type="entry name" value="ATP-DEPENDENT DNA HELICASE HOMOLOG RECG, CHLOROPLASTIC"/>
    <property type="match status" value="1"/>
</dbReference>
<dbReference type="InterPro" id="IPR033454">
    <property type="entry name" value="RecG_wedge"/>
</dbReference>
<dbReference type="Proteomes" id="UP000295711">
    <property type="component" value="Unassembled WGS sequence"/>
</dbReference>
<dbReference type="GO" id="GO:0006310">
    <property type="term" value="P:DNA recombination"/>
    <property type="evidence" value="ECO:0007669"/>
    <property type="project" value="UniProtKB-UniRule"/>
</dbReference>
<comment type="catalytic activity">
    <reaction evidence="12 15">
        <text>Couples ATP hydrolysis with the unwinding of duplex DNA by translocating in the 3'-5' direction.</text>
        <dbReference type="EC" id="5.6.2.4"/>
    </reaction>
</comment>
<keyword evidence="11" id="KW-0413">Isomerase</keyword>
<keyword evidence="10 15" id="KW-0234">DNA repair</keyword>
<dbReference type="SMART" id="SM00490">
    <property type="entry name" value="HELICc"/>
    <property type="match status" value="1"/>
</dbReference>
<dbReference type="GO" id="GO:0005524">
    <property type="term" value="F:ATP binding"/>
    <property type="evidence" value="ECO:0007669"/>
    <property type="project" value="UniProtKB-KW"/>
</dbReference>
<dbReference type="CDD" id="cd17992">
    <property type="entry name" value="DEXHc_RecG"/>
    <property type="match status" value="1"/>
</dbReference>
<dbReference type="InterPro" id="IPR014001">
    <property type="entry name" value="Helicase_ATP-bd"/>
</dbReference>
<dbReference type="EMBL" id="SLXA01000017">
    <property type="protein sequence ID" value="TCO82480.1"/>
    <property type="molecule type" value="Genomic_DNA"/>
</dbReference>
<dbReference type="InterPro" id="IPR011545">
    <property type="entry name" value="DEAD/DEAH_box_helicase_dom"/>
</dbReference>
<name>A0A4R2L8Q9_9FIRM</name>
<dbReference type="NCBIfam" id="TIGR00643">
    <property type="entry name" value="recG"/>
    <property type="match status" value="1"/>
</dbReference>
<evidence type="ECO:0000313" key="18">
    <source>
        <dbReference type="EMBL" id="TCO82480.1"/>
    </source>
</evidence>
<evidence type="ECO:0000256" key="9">
    <source>
        <dbReference type="ARBA" id="ARBA00023172"/>
    </source>
</evidence>
<dbReference type="GO" id="GO:0006281">
    <property type="term" value="P:DNA repair"/>
    <property type="evidence" value="ECO:0007669"/>
    <property type="project" value="UniProtKB-UniRule"/>
</dbReference>
<accession>A0A4R2L8Q9</accession>
<dbReference type="SMART" id="SM00487">
    <property type="entry name" value="DEXDc"/>
    <property type="match status" value="1"/>
</dbReference>
<dbReference type="Pfam" id="PF19833">
    <property type="entry name" value="RecG_dom3_C"/>
    <property type="match status" value="1"/>
</dbReference>
<evidence type="ECO:0000259" key="16">
    <source>
        <dbReference type="PROSITE" id="PS51192"/>
    </source>
</evidence>
<dbReference type="GO" id="GO:0003677">
    <property type="term" value="F:DNA binding"/>
    <property type="evidence" value="ECO:0007669"/>
    <property type="project" value="UniProtKB-KW"/>
</dbReference>
<evidence type="ECO:0000259" key="17">
    <source>
        <dbReference type="PROSITE" id="PS51194"/>
    </source>
</evidence>
<dbReference type="Pfam" id="PF00270">
    <property type="entry name" value="DEAD"/>
    <property type="match status" value="1"/>
</dbReference>
<evidence type="ECO:0000256" key="1">
    <source>
        <dbReference type="ARBA" id="ARBA00007504"/>
    </source>
</evidence>
<keyword evidence="8" id="KW-0238">DNA-binding</keyword>
<dbReference type="NCBIfam" id="NF008165">
    <property type="entry name" value="PRK10917.1-3"/>
    <property type="match status" value="1"/>
</dbReference>
<evidence type="ECO:0000256" key="10">
    <source>
        <dbReference type="ARBA" id="ARBA00023204"/>
    </source>
</evidence>
<dbReference type="RefSeq" id="WP_243115557.1">
    <property type="nucleotide sequence ID" value="NZ_JANKAQ010000005.1"/>
</dbReference>
<evidence type="ECO:0000256" key="13">
    <source>
        <dbReference type="ARBA" id="ARBA00034808"/>
    </source>
</evidence>
<dbReference type="SUPFAM" id="SSF50249">
    <property type="entry name" value="Nucleic acid-binding proteins"/>
    <property type="match status" value="1"/>
</dbReference>
<keyword evidence="4 15" id="KW-0227">DNA damage</keyword>
<proteinExistence type="inferred from homology"/>
<dbReference type="GO" id="GO:0043138">
    <property type="term" value="F:3'-5' DNA helicase activity"/>
    <property type="evidence" value="ECO:0007669"/>
    <property type="project" value="UniProtKB-EC"/>
</dbReference>
<keyword evidence="6 15" id="KW-0347">Helicase</keyword>
<dbReference type="InterPro" id="IPR012340">
    <property type="entry name" value="NA-bd_OB-fold"/>
</dbReference>
<dbReference type="InterPro" id="IPR045562">
    <property type="entry name" value="RecG_dom3_C"/>
</dbReference>
<dbReference type="InterPro" id="IPR047112">
    <property type="entry name" value="RecG/Mfd"/>
</dbReference>
<dbReference type="InterPro" id="IPR004609">
    <property type="entry name" value="ATP-dep_DNA_helicase_RecG"/>
</dbReference>
<organism evidence="18 19">
    <name type="scientific">Frisingicoccus caecimuris</name>
    <dbReference type="NCBI Taxonomy" id="1796636"/>
    <lineage>
        <taxon>Bacteria</taxon>
        <taxon>Bacillati</taxon>
        <taxon>Bacillota</taxon>
        <taxon>Clostridia</taxon>
        <taxon>Lachnospirales</taxon>
        <taxon>Lachnospiraceae</taxon>
        <taxon>Frisingicoccus</taxon>
    </lineage>
</organism>
<keyword evidence="7 15" id="KW-0067">ATP-binding</keyword>
<comment type="catalytic activity">
    <reaction evidence="14 15">
        <text>ATP + H2O = ADP + phosphate + H(+)</text>
        <dbReference type="Rhea" id="RHEA:13065"/>
        <dbReference type="ChEBI" id="CHEBI:15377"/>
        <dbReference type="ChEBI" id="CHEBI:15378"/>
        <dbReference type="ChEBI" id="CHEBI:30616"/>
        <dbReference type="ChEBI" id="CHEBI:43474"/>
        <dbReference type="ChEBI" id="CHEBI:456216"/>
        <dbReference type="EC" id="5.6.2.4"/>
    </reaction>
</comment>
<evidence type="ECO:0000256" key="7">
    <source>
        <dbReference type="ARBA" id="ARBA00022840"/>
    </source>
</evidence>
<comment type="function">
    <text evidence="15">Plays a critical role in recombination and DNA repair. Helps process Holliday junction intermediates to mature products by catalyzing branch migration. Has replication fork regression activity, unwinds stalled or blocked replication forks to make a HJ that can be resolved. Has a DNA unwinding activity characteristic of a DNA helicase with 3'-5' polarity.</text>
</comment>
<evidence type="ECO:0000256" key="2">
    <source>
        <dbReference type="ARBA" id="ARBA00017846"/>
    </source>
</evidence>
<evidence type="ECO:0000256" key="12">
    <source>
        <dbReference type="ARBA" id="ARBA00034617"/>
    </source>
</evidence>
<keyword evidence="3 15" id="KW-0547">Nucleotide-binding</keyword>
<dbReference type="GO" id="GO:0016887">
    <property type="term" value="F:ATP hydrolysis activity"/>
    <property type="evidence" value="ECO:0007669"/>
    <property type="project" value="RHEA"/>
</dbReference>
<evidence type="ECO:0000256" key="15">
    <source>
        <dbReference type="RuleBase" id="RU363016"/>
    </source>
</evidence>
<feature type="domain" description="Helicase ATP-binding" evidence="16">
    <location>
        <begin position="271"/>
        <end position="438"/>
    </location>
</feature>
<dbReference type="Gene3D" id="3.40.50.300">
    <property type="entry name" value="P-loop containing nucleotide triphosphate hydrolases"/>
    <property type="match status" value="2"/>
</dbReference>
<dbReference type="Gene3D" id="2.40.50.140">
    <property type="entry name" value="Nucleic acid-binding proteins"/>
    <property type="match status" value="1"/>
</dbReference>
<evidence type="ECO:0000256" key="5">
    <source>
        <dbReference type="ARBA" id="ARBA00022801"/>
    </source>
</evidence>
<dbReference type="NCBIfam" id="NF008168">
    <property type="entry name" value="PRK10917.2-2"/>
    <property type="match status" value="1"/>
</dbReference>
<comment type="caution">
    <text evidence="18">The sequence shown here is derived from an EMBL/GenBank/DDBJ whole genome shotgun (WGS) entry which is preliminary data.</text>
</comment>
<dbReference type="InterPro" id="IPR027417">
    <property type="entry name" value="P-loop_NTPase"/>
</dbReference>
<dbReference type="EC" id="5.6.2.4" evidence="13 15"/>
<dbReference type="PANTHER" id="PTHR47964">
    <property type="entry name" value="ATP-DEPENDENT DNA HELICASE HOMOLOG RECG, CHLOROPLASTIC"/>
    <property type="match status" value="1"/>
</dbReference>
<dbReference type="PROSITE" id="PS51194">
    <property type="entry name" value="HELICASE_CTER"/>
    <property type="match status" value="1"/>
</dbReference>
<sequence length="682" mass="78097">MKITDSVRRLKGVGDKVENNLNKLGIFTVEDLLEYYPRAYQTYDVPVDVSDIIPGKHLAVRGVLHRSLVRIPGGHVEKTAGTLVDGDTRLQLLWYRMPYLRKQVIAGKTYIFYGVVKNKNGQWTMEQPEIYEPEAYEKICSTIQPIYSLTEGVHQKLIGKLVRQVLEEKTLFQDYLPEKLRMEFQLAEYNFALQNIHYPKNQETLTLARRRLGFDEFFLFALAIRRMKASRERSENIHPASDRTWAEQFIGCLEYRLTNAQLRAWKEISADFSGPHVMNRLLQGDVGSGKTVIAQLTLLTAVQAGYQGCLMAPTEVLARQHYESFVNDFEKFYQKTGICLRIGLLTGSMKAKEKRAVYEALETHEIDILIGTHAVIQEKVHFHDLGMVITDEQHRFGVSQREWLFGKGSLPHVLVMSATPIPRTLAIILYGDLDISVIDELPEKRKPIKNCVVDPGYRPAAYRFIENQVRQGHQVYIICPMVEESEFMDLENVLDYTEKIRKILPPSIKVAYLHGKMTGTQKDEIMERFHRQEIQVLVSTTVIEVGINVPNATVMMVENAERFGLAQLHQLRGRVGRGDDQSYCIFVQSGKSESAKERLEILVKSNDGFKIASEDLKLRGPGDMFGLRQSGLMDFHIGDLYQDSDLLQVAGDCAKKYENQIPENLERRMERYMRLAGNDVIL</sequence>
<evidence type="ECO:0000256" key="11">
    <source>
        <dbReference type="ARBA" id="ARBA00023235"/>
    </source>
</evidence>
<dbReference type="Pfam" id="PF00271">
    <property type="entry name" value="Helicase_C"/>
    <property type="match status" value="1"/>
</dbReference>
<evidence type="ECO:0000256" key="14">
    <source>
        <dbReference type="ARBA" id="ARBA00048988"/>
    </source>
</evidence>
<dbReference type="InterPro" id="IPR001650">
    <property type="entry name" value="Helicase_C-like"/>
</dbReference>
<dbReference type="AlphaFoldDB" id="A0A4R2L8Q9"/>
<evidence type="ECO:0000313" key="19">
    <source>
        <dbReference type="Proteomes" id="UP000295711"/>
    </source>
</evidence>
<evidence type="ECO:0000256" key="3">
    <source>
        <dbReference type="ARBA" id="ARBA00022741"/>
    </source>
</evidence>
<reference evidence="18 19" key="1">
    <citation type="submission" date="2019-03" db="EMBL/GenBank/DDBJ databases">
        <title>Genomic Encyclopedia of Type Strains, Phase IV (KMG-IV): sequencing the most valuable type-strain genomes for metagenomic binning, comparative biology and taxonomic classification.</title>
        <authorList>
            <person name="Goeker M."/>
        </authorList>
    </citation>
    <scope>NUCLEOTIDE SEQUENCE [LARGE SCALE GENOMIC DNA]</scope>
    <source>
        <strain evidence="18 19">DSM 28559</strain>
    </source>
</reference>
<evidence type="ECO:0000256" key="8">
    <source>
        <dbReference type="ARBA" id="ARBA00023125"/>
    </source>
</evidence>
<keyword evidence="9 15" id="KW-0233">DNA recombination</keyword>